<name>A0A1G8UVZ7_9GAMM</name>
<accession>A0A1G8UVZ7</accession>
<dbReference type="SMART" id="SM01118">
    <property type="entry name" value="CYTH"/>
    <property type="match status" value="1"/>
</dbReference>
<reference evidence="3 4" key="1">
    <citation type="submission" date="2016-10" db="EMBL/GenBank/DDBJ databases">
        <authorList>
            <person name="de Groot N.N."/>
        </authorList>
    </citation>
    <scope>NUCLEOTIDE SEQUENCE [LARGE SCALE GENOMIC DNA]</scope>
    <source>
        <strain evidence="3 4">CGMCC 1.6133</strain>
    </source>
</reference>
<dbReference type="CDD" id="cd07890">
    <property type="entry name" value="CYTH-like_AC_IV-like"/>
    <property type="match status" value="1"/>
</dbReference>
<dbReference type="Pfam" id="PF01928">
    <property type="entry name" value="CYTH"/>
    <property type="match status" value="1"/>
</dbReference>
<dbReference type="STRING" id="376427.SAMN04487954_1065"/>
<dbReference type="InterPro" id="IPR008173">
    <property type="entry name" value="Adenylyl_cyclase_CyaB"/>
</dbReference>
<dbReference type="Gene3D" id="2.40.320.10">
    <property type="entry name" value="Hypothetical Protein Pfu-838710-001"/>
    <property type="match status" value="1"/>
</dbReference>
<dbReference type="OrthoDB" id="271656at2"/>
<dbReference type="InterPro" id="IPR033469">
    <property type="entry name" value="CYTH-like_dom_sf"/>
</dbReference>
<dbReference type="SUPFAM" id="SSF55154">
    <property type="entry name" value="CYTH-like phosphatases"/>
    <property type="match status" value="1"/>
</dbReference>
<feature type="region of interest" description="Disordered" evidence="1">
    <location>
        <begin position="59"/>
        <end position="81"/>
    </location>
</feature>
<dbReference type="PANTHER" id="PTHR21028">
    <property type="entry name" value="SI:CH211-156B7.4"/>
    <property type="match status" value="1"/>
</dbReference>
<evidence type="ECO:0000259" key="2">
    <source>
        <dbReference type="PROSITE" id="PS51707"/>
    </source>
</evidence>
<dbReference type="EMBL" id="FNES01000006">
    <property type="protein sequence ID" value="SDJ58036.1"/>
    <property type="molecule type" value="Genomic_DNA"/>
</dbReference>
<organism evidence="3 4">
    <name type="scientific">Billgrantia gudaonensis</name>
    <dbReference type="NCBI Taxonomy" id="376427"/>
    <lineage>
        <taxon>Bacteria</taxon>
        <taxon>Pseudomonadati</taxon>
        <taxon>Pseudomonadota</taxon>
        <taxon>Gammaproteobacteria</taxon>
        <taxon>Oceanospirillales</taxon>
        <taxon>Halomonadaceae</taxon>
        <taxon>Billgrantia</taxon>
    </lineage>
</organism>
<dbReference type="RefSeq" id="WP_089685191.1">
    <property type="nucleotide sequence ID" value="NZ_FNES01000006.1"/>
</dbReference>
<dbReference type="PANTHER" id="PTHR21028:SF2">
    <property type="entry name" value="CYTH DOMAIN-CONTAINING PROTEIN"/>
    <property type="match status" value="1"/>
</dbReference>
<proteinExistence type="predicted"/>
<keyword evidence="4" id="KW-1185">Reference proteome</keyword>
<evidence type="ECO:0000256" key="1">
    <source>
        <dbReference type="SAM" id="MobiDB-lite"/>
    </source>
</evidence>
<dbReference type="AlphaFoldDB" id="A0A1G8UVZ7"/>
<dbReference type="PROSITE" id="PS51707">
    <property type="entry name" value="CYTH"/>
    <property type="match status" value="1"/>
</dbReference>
<feature type="domain" description="CYTH" evidence="2">
    <location>
        <begin position="2"/>
        <end position="169"/>
    </location>
</feature>
<sequence>MASNIEIKAWPRDIESQERIAARLSDGPSVLIEQVDTFFHVQRGRLKLREFGDGTGELIAYDRPDASGPKQSTYSRSATDEPDSLKAALEAALGVRAVVKKKRRLFLVAQTRIHFDEVAGLGRFIELEVVLRPGQTEVEGRMIADRLMLELGIEPSDLIAGAYVDLLTNEEPNKASALGRLDVVEKHRKG</sequence>
<evidence type="ECO:0000313" key="4">
    <source>
        <dbReference type="Proteomes" id="UP000198525"/>
    </source>
</evidence>
<gene>
    <name evidence="3" type="ORF">SAMN04487954_1065</name>
</gene>
<evidence type="ECO:0000313" key="3">
    <source>
        <dbReference type="EMBL" id="SDJ58036.1"/>
    </source>
</evidence>
<dbReference type="Proteomes" id="UP000198525">
    <property type="component" value="Unassembled WGS sequence"/>
</dbReference>
<dbReference type="InterPro" id="IPR023577">
    <property type="entry name" value="CYTH_domain"/>
</dbReference>
<protein>
    <submittedName>
        <fullName evidence="3">Adenylate cyclase class IV, CYTH domain</fullName>
    </submittedName>
</protein>